<feature type="region of interest" description="Disordered" evidence="1">
    <location>
        <begin position="55"/>
        <end position="127"/>
    </location>
</feature>
<proteinExistence type="predicted"/>
<evidence type="ECO:0000256" key="1">
    <source>
        <dbReference type="SAM" id="MobiDB-lite"/>
    </source>
</evidence>
<feature type="compositionally biased region" description="Polar residues" evidence="1">
    <location>
        <begin position="116"/>
        <end position="127"/>
    </location>
</feature>
<accession>A0AAQ3P0F7</accession>
<evidence type="ECO:0000313" key="2">
    <source>
        <dbReference type="EMBL" id="WVZ18112.1"/>
    </source>
</evidence>
<gene>
    <name evidence="2" type="ORF">V8G54_005434</name>
</gene>
<organism evidence="2 3">
    <name type="scientific">Vigna mungo</name>
    <name type="common">Black gram</name>
    <name type="synonym">Phaseolus mungo</name>
    <dbReference type="NCBI Taxonomy" id="3915"/>
    <lineage>
        <taxon>Eukaryota</taxon>
        <taxon>Viridiplantae</taxon>
        <taxon>Streptophyta</taxon>
        <taxon>Embryophyta</taxon>
        <taxon>Tracheophyta</taxon>
        <taxon>Spermatophyta</taxon>
        <taxon>Magnoliopsida</taxon>
        <taxon>eudicotyledons</taxon>
        <taxon>Gunneridae</taxon>
        <taxon>Pentapetalae</taxon>
        <taxon>rosids</taxon>
        <taxon>fabids</taxon>
        <taxon>Fabales</taxon>
        <taxon>Fabaceae</taxon>
        <taxon>Papilionoideae</taxon>
        <taxon>50 kb inversion clade</taxon>
        <taxon>NPAAA clade</taxon>
        <taxon>indigoferoid/millettioid clade</taxon>
        <taxon>Phaseoleae</taxon>
        <taxon>Vigna</taxon>
    </lineage>
</organism>
<dbReference type="EMBL" id="CP144699">
    <property type="protein sequence ID" value="WVZ18112.1"/>
    <property type="molecule type" value="Genomic_DNA"/>
</dbReference>
<evidence type="ECO:0000313" key="3">
    <source>
        <dbReference type="Proteomes" id="UP001374535"/>
    </source>
</evidence>
<name>A0AAQ3P0F7_VIGMU</name>
<sequence length="127" mass="14159">MYLDKVLMCKTVEENPTDLVQTSLAREPAEFHVGKNFLPLETICKDIDRILTPTEEQSAADIPMSNSENKSEVMSKSEILGAKSLPTPHDSANNESKDMLIDTNEIQTLPDKEKSNTVMDETMTDAQ</sequence>
<protein>
    <submittedName>
        <fullName evidence="2">Uncharacterized protein</fullName>
    </submittedName>
</protein>
<dbReference type="AlphaFoldDB" id="A0AAQ3P0F7"/>
<keyword evidence="3" id="KW-1185">Reference proteome</keyword>
<reference evidence="2 3" key="1">
    <citation type="journal article" date="2023" name="Life. Sci Alliance">
        <title>Evolutionary insights into 3D genome organization and epigenetic landscape of Vigna mungo.</title>
        <authorList>
            <person name="Junaid A."/>
            <person name="Singh B."/>
            <person name="Bhatia S."/>
        </authorList>
    </citation>
    <scope>NUCLEOTIDE SEQUENCE [LARGE SCALE GENOMIC DNA]</scope>
    <source>
        <strain evidence="2">Urdbean</strain>
    </source>
</reference>
<dbReference type="Proteomes" id="UP001374535">
    <property type="component" value="Chromosome 2"/>
</dbReference>